<dbReference type="GO" id="GO:0003676">
    <property type="term" value="F:nucleic acid binding"/>
    <property type="evidence" value="ECO:0007669"/>
    <property type="project" value="InterPro"/>
</dbReference>
<protein>
    <submittedName>
        <fullName evidence="1">Uncharacterized protein</fullName>
    </submittedName>
</protein>
<comment type="caution">
    <text evidence="1">The sequence shown here is derived from an EMBL/GenBank/DDBJ whole genome shotgun (WGS) entry which is preliminary data.</text>
</comment>
<dbReference type="InterPro" id="IPR036397">
    <property type="entry name" value="RNaseH_sf"/>
</dbReference>
<dbReference type="AlphaFoldDB" id="A0A3M7Q5G3"/>
<organism evidence="1 2">
    <name type="scientific">Brachionus plicatilis</name>
    <name type="common">Marine rotifer</name>
    <name type="synonym">Brachionus muelleri</name>
    <dbReference type="NCBI Taxonomy" id="10195"/>
    <lineage>
        <taxon>Eukaryota</taxon>
        <taxon>Metazoa</taxon>
        <taxon>Spiralia</taxon>
        <taxon>Gnathifera</taxon>
        <taxon>Rotifera</taxon>
        <taxon>Eurotatoria</taxon>
        <taxon>Monogononta</taxon>
        <taxon>Pseudotrocha</taxon>
        <taxon>Ploima</taxon>
        <taxon>Brachionidae</taxon>
        <taxon>Brachionus</taxon>
    </lineage>
</organism>
<dbReference type="EMBL" id="REGN01007395">
    <property type="protein sequence ID" value="RNA06424.1"/>
    <property type="molecule type" value="Genomic_DNA"/>
</dbReference>
<dbReference type="Proteomes" id="UP000276133">
    <property type="component" value="Unassembled WGS sequence"/>
</dbReference>
<keyword evidence="2" id="KW-1185">Reference proteome</keyword>
<sequence>MSLLFEKNKSMRDKTKGPTEFVSFENNLNSLAYFELLRYHLIPFAFSKIGLNAVILQDNDSKHSAFINKNLIDSSGLIWKGDWSNILKYIFVKDQYCAMI</sequence>
<evidence type="ECO:0000313" key="1">
    <source>
        <dbReference type="EMBL" id="RNA06424.1"/>
    </source>
</evidence>
<gene>
    <name evidence="1" type="ORF">BpHYR1_002359</name>
</gene>
<accession>A0A3M7Q5G3</accession>
<dbReference type="Gene3D" id="3.30.420.10">
    <property type="entry name" value="Ribonuclease H-like superfamily/Ribonuclease H"/>
    <property type="match status" value="1"/>
</dbReference>
<proteinExistence type="predicted"/>
<name>A0A3M7Q5G3_BRAPC</name>
<reference evidence="1 2" key="1">
    <citation type="journal article" date="2018" name="Sci. Rep.">
        <title>Genomic signatures of local adaptation to the degree of environmental predictability in rotifers.</title>
        <authorList>
            <person name="Franch-Gras L."/>
            <person name="Hahn C."/>
            <person name="Garcia-Roger E.M."/>
            <person name="Carmona M.J."/>
            <person name="Serra M."/>
            <person name="Gomez A."/>
        </authorList>
    </citation>
    <scope>NUCLEOTIDE SEQUENCE [LARGE SCALE GENOMIC DNA]</scope>
    <source>
        <strain evidence="1">HYR1</strain>
    </source>
</reference>
<evidence type="ECO:0000313" key="2">
    <source>
        <dbReference type="Proteomes" id="UP000276133"/>
    </source>
</evidence>